<dbReference type="NCBIfam" id="NF005559">
    <property type="entry name" value="PRK07231.1"/>
    <property type="match status" value="1"/>
</dbReference>
<dbReference type="FunFam" id="3.40.50.720:FF:000084">
    <property type="entry name" value="Short-chain dehydrogenase reductase"/>
    <property type="match status" value="1"/>
</dbReference>
<reference evidence="3 4" key="1">
    <citation type="submission" date="2017-09" db="EMBL/GenBank/DDBJ databases">
        <title>Sequencing the genomes of two abundant thermophiles in Great Basin hot springs: Thermocrinis jamiesonii and novel Chloroflexi Thermoflexus hugenholtzii.</title>
        <authorList>
            <person name="Hedlund B."/>
        </authorList>
    </citation>
    <scope>NUCLEOTIDE SEQUENCE [LARGE SCALE GENOMIC DNA]</scope>
    <source>
        <strain evidence="3 4">G233</strain>
    </source>
</reference>
<dbReference type="PRINTS" id="PR00080">
    <property type="entry name" value="SDRFAMILY"/>
</dbReference>
<keyword evidence="2" id="KW-0560">Oxidoreductase</keyword>
<dbReference type="PRINTS" id="PR00081">
    <property type="entry name" value="GDHRDH"/>
</dbReference>
<dbReference type="Gene3D" id="3.40.50.720">
    <property type="entry name" value="NAD(P)-binding Rossmann-like Domain"/>
    <property type="match status" value="1"/>
</dbReference>
<dbReference type="EMBL" id="PDJQ01000001">
    <property type="protein sequence ID" value="PFG73032.1"/>
    <property type="molecule type" value="Genomic_DNA"/>
</dbReference>
<proteinExistence type="inferred from homology"/>
<keyword evidence="4" id="KW-1185">Reference proteome</keyword>
<dbReference type="PROSITE" id="PS00061">
    <property type="entry name" value="ADH_SHORT"/>
    <property type="match status" value="1"/>
</dbReference>
<dbReference type="InterPro" id="IPR020904">
    <property type="entry name" value="Sc_DH/Rdtase_CS"/>
</dbReference>
<evidence type="ECO:0000313" key="4">
    <source>
        <dbReference type="Proteomes" id="UP000223071"/>
    </source>
</evidence>
<evidence type="ECO:0000256" key="1">
    <source>
        <dbReference type="ARBA" id="ARBA00006484"/>
    </source>
</evidence>
<dbReference type="CDD" id="cd05233">
    <property type="entry name" value="SDR_c"/>
    <property type="match status" value="1"/>
</dbReference>
<name>A0A2A9HD05_TEPT2</name>
<dbReference type="PANTHER" id="PTHR24321:SF15">
    <property type="entry name" value="OXIDOREDUCTASE UCPA"/>
    <property type="match status" value="1"/>
</dbReference>
<dbReference type="SUPFAM" id="SSF51735">
    <property type="entry name" value="NAD(P)-binding Rossmann-fold domains"/>
    <property type="match status" value="1"/>
</dbReference>
<dbReference type="InterPro" id="IPR036291">
    <property type="entry name" value="NAD(P)-bd_dom_sf"/>
</dbReference>
<dbReference type="RefSeq" id="WP_098502518.1">
    <property type="nucleotide sequence ID" value="NZ_PDJQ01000001.1"/>
</dbReference>
<comment type="caution">
    <text evidence="3">The sequence shown here is derived from an EMBL/GenBank/DDBJ whole genome shotgun (WGS) entry which is preliminary data.</text>
</comment>
<sequence length="249" mass="25455">MGRLDGKVAIVTGAGSGIGKAAAKLFAAEGAKVVCADVTGAEAATATEIGPAQAAAMTVDVSKAADVREMMERTKALYGRLDVLFNNAGIEGTPAPTPDYEEEEFHRVMHVNAFGVFLGMKYGIPLMLETGGGSIINTASVAGLVGFPGLVAYTASKGAVIQMTKTAALEFAAQGIRVNAICPGVIRTPMVERFTAGQPDAEAQLTMAEPVGRMGTPEEVAALALFLASDESSFVTGAALPVDGGFVAR</sequence>
<dbReference type="AlphaFoldDB" id="A0A2A9HD05"/>
<dbReference type="GO" id="GO:0016491">
    <property type="term" value="F:oxidoreductase activity"/>
    <property type="evidence" value="ECO:0007669"/>
    <property type="project" value="UniProtKB-KW"/>
</dbReference>
<dbReference type="InterPro" id="IPR002347">
    <property type="entry name" value="SDR_fam"/>
</dbReference>
<dbReference type="Proteomes" id="UP000223071">
    <property type="component" value="Unassembled WGS sequence"/>
</dbReference>
<protein>
    <submittedName>
        <fullName evidence="3">NAD(P)-dependent dehydrogenase (Short-subunit alcohol dehydrogenase family)</fullName>
    </submittedName>
</protein>
<evidence type="ECO:0000256" key="2">
    <source>
        <dbReference type="ARBA" id="ARBA00023002"/>
    </source>
</evidence>
<gene>
    <name evidence="3" type="ORF">A9A59_0225</name>
</gene>
<evidence type="ECO:0000313" key="3">
    <source>
        <dbReference type="EMBL" id="PFG73032.1"/>
    </source>
</evidence>
<comment type="similarity">
    <text evidence="1">Belongs to the short-chain dehydrogenases/reductases (SDR) family.</text>
</comment>
<organism evidence="3 4">
    <name type="scientific">Tepidiforma thermophila (strain KCTC 52669 / CGMCC 1.13589 / G233)</name>
    <dbReference type="NCBI Taxonomy" id="2761530"/>
    <lineage>
        <taxon>Bacteria</taxon>
        <taxon>Bacillati</taxon>
        <taxon>Chloroflexota</taxon>
        <taxon>Tepidiformia</taxon>
        <taxon>Tepidiformales</taxon>
        <taxon>Tepidiformaceae</taxon>
        <taxon>Tepidiforma</taxon>
    </lineage>
</organism>
<accession>A0A2A9HD05</accession>
<dbReference type="PANTHER" id="PTHR24321">
    <property type="entry name" value="DEHYDROGENASES, SHORT CHAIN"/>
    <property type="match status" value="1"/>
</dbReference>
<dbReference type="Pfam" id="PF13561">
    <property type="entry name" value="adh_short_C2"/>
    <property type="match status" value="1"/>
</dbReference>